<feature type="domain" description="HTH cro/C1-type" evidence="1">
    <location>
        <begin position="24"/>
        <end position="60"/>
    </location>
</feature>
<dbReference type="InterPro" id="IPR010982">
    <property type="entry name" value="Lambda_DNA-bd_dom_sf"/>
</dbReference>
<accession>A0A561DSN0</accession>
<keyword evidence="3" id="KW-1185">Reference proteome</keyword>
<dbReference type="EMBL" id="VIVN01000002">
    <property type="protein sequence ID" value="TWE06385.1"/>
    <property type="molecule type" value="Genomic_DNA"/>
</dbReference>
<dbReference type="AlphaFoldDB" id="A0A561DSN0"/>
<gene>
    <name evidence="2" type="ORF">FB550_102407</name>
</gene>
<dbReference type="InterPro" id="IPR001387">
    <property type="entry name" value="Cro/C1-type_HTH"/>
</dbReference>
<evidence type="ECO:0000313" key="2">
    <source>
        <dbReference type="EMBL" id="TWE06385.1"/>
    </source>
</evidence>
<proteinExistence type="predicted"/>
<dbReference type="Pfam" id="PF01381">
    <property type="entry name" value="HTH_3"/>
    <property type="match status" value="1"/>
</dbReference>
<evidence type="ECO:0000259" key="1">
    <source>
        <dbReference type="PROSITE" id="PS50943"/>
    </source>
</evidence>
<sequence>MVKSKIGEIIKESPYKREYIEKHLGVSRNTLSNWCTGRTYPSVPQLIKLSEILNVKFEDMYEEE</sequence>
<dbReference type="SMART" id="SM00530">
    <property type="entry name" value="HTH_XRE"/>
    <property type="match status" value="1"/>
</dbReference>
<protein>
    <submittedName>
        <fullName evidence="2">DNA-binding XRE family transcriptional regulator</fullName>
    </submittedName>
</protein>
<dbReference type="CDD" id="cd00093">
    <property type="entry name" value="HTH_XRE"/>
    <property type="match status" value="1"/>
</dbReference>
<dbReference type="RefSeq" id="WP_144563144.1">
    <property type="nucleotide sequence ID" value="NZ_VIVN01000002.1"/>
</dbReference>
<dbReference type="Proteomes" id="UP000319671">
    <property type="component" value="Unassembled WGS sequence"/>
</dbReference>
<dbReference type="GO" id="GO:0003677">
    <property type="term" value="F:DNA binding"/>
    <property type="evidence" value="ECO:0007669"/>
    <property type="project" value="UniProtKB-KW"/>
</dbReference>
<name>A0A561DSN0_9BACI</name>
<keyword evidence="2" id="KW-0238">DNA-binding</keyword>
<organism evidence="2 3">
    <name type="scientific">Neobacillus bataviensis</name>
    <dbReference type="NCBI Taxonomy" id="220685"/>
    <lineage>
        <taxon>Bacteria</taxon>
        <taxon>Bacillati</taxon>
        <taxon>Bacillota</taxon>
        <taxon>Bacilli</taxon>
        <taxon>Bacillales</taxon>
        <taxon>Bacillaceae</taxon>
        <taxon>Neobacillus</taxon>
    </lineage>
</organism>
<dbReference type="PROSITE" id="PS50943">
    <property type="entry name" value="HTH_CROC1"/>
    <property type="match status" value="1"/>
</dbReference>
<dbReference type="SUPFAM" id="SSF47413">
    <property type="entry name" value="lambda repressor-like DNA-binding domains"/>
    <property type="match status" value="1"/>
</dbReference>
<evidence type="ECO:0000313" key="3">
    <source>
        <dbReference type="Proteomes" id="UP000319671"/>
    </source>
</evidence>
<dbReference type="Gene3D" id="1.10.260.40">
    <property type="entry name" value="lambda repressor-like DNA-binding domains"/>
    <property type="match status" value="1"/>
</dbReference>
<comment type="caution">
    <text evidence="2">The sequence shown here is derived from an EMBL/GenBank/DDBJ whole genome shotgun (WGS) entry which is preliminary data.</text>
</comment>
<reference evidence="2 3" key="1">
    <citation type="submission" date="2019-06" db="EMBL/GenBank/DDBJ databases">
        <title>Sorghum-associated microbial communities from plants grown in Nebraska, USA.</title>
        <authorList>
            <person name="Schachtman D."/>
        </authorList>
    </citation>
    <scope>NUCLEOTIDE SEQUENCE [LARGE SCALE GENOMIC DNA]</scope>
    <source>
        <strain evidence="2 3">2482</strain>
    </source>
</reference>